<evidence type="ECO:0000259" key="7">
    <source>
        <dbReference type="Pfam" id="PF02656"/>
    </source>
</evidence>
<feature type="transmembrane region" description="Helical" evidence="6">
    <location>
        <begin position="98"/>
        <end position="119"/>
    </location>
</feature>
<evidence type="ECO:0000313" key="8">
    <source>
        <dbReference type="EMBL" id="TCV02653.1"/>
    </source>
</evidence>
<evidence type="ECO:0000256" key="1">
    <source>
        <dbReference type="ARBA" id="ARBA00004651"/>
    </source>
</evidence>
<sequence length="120" mass="13352">MSSQPPATAPEKDEEPDYRFTLANERTFLAWMRTALATLAAGLVFDQLSDYFGGSKLIEGLSVLMMCMTVSMSFLGYKHWSRVQKAMRRSAPLPRSPMLLPLTSMLIAAAISCILYVVLK</sequence>
<dbReference type="PANTHER" id="PTHR34187:SF2">
    <property type="entry name" value="DUF202 DOMAIN-CONTAINING PROTEIN"/>
    <property type="match status" value="1"/>
</dbReference>
<dbReference type="InterPro" id="IPR052053">
    <property type="entry name" value="IM_YidH-like"/>
</dbReference>
<dbReference type="Proteomes" id="UP000294692">
    <property type="component" value="Unassembled WGS sequence"/>
</dbReference>
<dbReference type="PANTHER" id="PTHR34187">
    <property type="entry name" value="FGR18P"/>
    <property type="match status" value="1"/>
</dbReference>
<proteinExistence type="predicted"/>
<protein>
    <submittedName>
        <fullName evidence="8">Putative membrane protein</fullName>
    </submittedName>
</protein>
<evidence type="ECO:0000256" key="5">
    <source>
        <dbReference type="ARBA" id="ARBA00023136"/>
    </source>
</evidence>
<dbReference type="AlphaFoldDB" id="A0A4R3VF92"/>
<evidence type="ECO:0000256" key="2">
    <source>
        <dbReference type="ARBA" id="ARBA00022475"/>
    </source>
</evidence>
<evidence type="ECO:0000256" key="6">
    <source>
        <dbReference type="SAM" id="Phobius"/>
    </source>
</evidence>
<feature type="transmembrane region" description="Helical" evidence="6">
    <location>
        <begin position="57"/>
        <end position="77"/>
    </location>
</feature>
<feature type="transmembrane region" description="Helical" evidence="6">
    <location>
        <begin position="28"/>
        <end position="45"/>
    </location>
</feature>
<evidence type="ECO:0000256" key="3">
    <source>
        <dbReference type="ARBA" id="ARBA00022692"/>
    </source>
</evidence>
<comment type="subcellular location">
    <subcellularLocation>
        <location evidence="1">Cell membrane</location>
        <topology evidence="1">Multi-pass membrane protein</topology>
    </subcellularLocation>
</comment>
<dbReference type="OrthoDB" id="582337at2"/>
<comment type="caution">
    <text evidence="8">The sequence shown here is derived from an EMBL/GenBank/DDBJ whole genome shotgun (WGS) entry which is preliminary data.</text>
</comment>
<reference evidence="8 9" key="1">
    <citation type="submission" date="2019-03" db="EMBL/GenBank/DDBJ databases">
        <title>Genomic Encyclopedia of Type Strains, Phase IV (KMG-IV): sequencing the most valuable type-strain genomes for metagenomic binning, comparative biology and taxonomic classification.</title>
        <authorList>
            <person name="Goeker M."/>
        </authorList>
    </citation>
    <scope>NUCLEOTIDE SEQUENCE [LARGE SCALE GENOMIC DNA]</scope>
    <source>
        <strain evidence="8 9">DSM 100048</strain>
    </source>
</reference>
<gene>
    <name evidence="8" type="ORF">EV686_101109</name>
</gene>
<dbReference type="GO" id="GO:0005886">
    <property type="term" value="C:plasma membrane"/>
    <property type="evidence" value="ECO:0007669"/>
    <property type="project" value="UniProtKB-SubCell"/>
</dbReference>
<keyword evidence="9" id="KW-1185">Reference proteome</keyword>
<dbReference type="RefSeq" id="WP_132472397.1">
    <property type="nucleotide sequence ID" value="NZ_JBEBWM010000124.1"/>
</dbReference>
<keyword evidence="5 6" id="KW-0472">Membrane</keyword>
<evidence type="ECO:0000256" key="4">
    <source>
        <dbReference type="ARBA" id="ARBA00022989"/>
    </source>
</evidence>
<feature type="domain" description="DUF202" evidence="7">
    <location>
        <begin position="19"/>
        <end position="86"/>
    </location>
</feature>
<keyword evidence="3 6" id="KW-0812">Transmembrane</keyword>
<evidence type="ECO:0000313" key="9">
    <source>
        <dbReference type="Proteomes" id="UP000294692"/>
    </source>
</evidence>
<name>A0A4R3VF92_9BURK</name>
<keyword evidence="2" id="KW-1003">Cell membrane</keyword>
<dbReference type="EMBL" id="SMBX01000001">
    <property type="protein sequence ID" value="TCV02653.1"/>
    <property type="molecule type" value="Genomic_DNA"/>
</dbReference>
<dbReference type="Pfam" id="PF02656">
    <property type="entry name" value="DUF202"/>
    <property type="match status" value="1"/>
</dbReference>
<dbReference type="InterPro" id="IPR003807">
    <property type="entry name" value="DUF202"/>
</dbReference>
<keyword evidence="4 6" id="KW-1133">Transmembrane helix</keyword>
<organism evidence="8 9">
    <name type="scientific">Paracandidimonas soli</name>
    <dbReference type="NCBI Taxonomy" id="1917182"/>
    <lineage>
        <taxon>Bacteria</taxon>
        <taxon>Pseudomonadati</taxon>
        <taxon>Pseudomonadota</taxon>
        <taxon>Betaproteobacteria</taxon>
        <taxon>Burkholderiales</taxon>
        <taxon>Alcaligenaceae</taxon>
        <taxon>Paracandidimonas</taxon>
    </lineage>
</organism>
<accession>A0A4R3VF92</accession>